<dbReference type="Proteomes" id="UP000000417">
    <property type="component" value="Chromosome"/>
</dbReference>
<evidence type="ECO:0000313" key="2">
    <source>
        <dbReference type="Proteomes" id="UP000000417"/>
    </source>
</evidence>
<gene>
    <name evidence="1" type="ordered locus">STH3285</name>
</gene>
<dbReference type="SUPFAM" id="SSF89442">
    <property type="entry name" value="Hypothetical protein YojF"/>
    <property type="match status" value="1"/>
</dbReference>
<dbReference type="KEGG" id="sth:STH3285"/>
<dbReference type="EMBL" id="AP006840">
    <property type="protein sequence ID" value="BAD42266.1"/>
    <property type="molecule type" value="Genomic_DNA"/>
</dbReference>
<name>Q67J84_SYMTH</name>
<dbReference type="Gene3D" id="2.70.180.10">
    <property type="entry name" value="Hypothetical protein YojF"/>
    <property type="match status" value="1"/>
</dbReference>
<sequence>MTHPPASGGRGMRLRLLAKPGAAYRAPPVGASKTTIQRAFGRLEAGPMEPIDREVVQQRLESFVNTDVYMHLETTNGAYAGEAAGGNGMAVCAFVRNARVRFSRAQITGSGPYRVGLQLHSGEGWTYAEGLTDYEVDEQGRLLLAGHDANGCLAIALELSHTPFPMK</sequence>
<dbReference type="InterPro" id="IPR036492">
    <property type="entry name" value="YojF_sf"/>
</dbReference>
<dbReference type="AlphaFoldDB" id="Q67J84"/>
<dbReference type="eggNOG" id="COG2120">
    <property type="taxonomic scope" value="Bacteria"/>
</dbReference>
<dbReference type="Pfam" id="PF08830">
    <property type="entry name" value="DUF1806"/>
    <property type="match status" value="1"/>
</dbReference>
<dbReference type="InterPro" id="IPR014934">
    <property type="entry name" value="DUF1806"/>
</dbReference>
<accession>Q67J84</accession>
<dbReference type="STRING" id="292459.STH3285"/>
<evidence type="ECO:0008006" key="3">
    <source>
        <dbReference type="Google" id="ProtNLM"/>
    </source>
</evidence>
<keyword evidence="2" id="KW-1185">Reference proteome</keyword>
<protein>
    <recommendedName>
        <fullName evidence="3">DUF1806 domain-containing protein</fullName>
    </recommendedName>
</protein>
<reference evidence="1 2" key="1">
    <citation type="journal article" date="2004" name="Nucleic Acids Res.">
        <title>Genome sequence of Symbiobacterium thermophilum, an uncultivable bacterium that depends on microbial commensalism.</title>
        <authorList>
            <person name="Ueda K."/>
            <person name="Yamashita A."/>
            <person name="Ishikawa J."/>
            <person name="Shimada M."/>
            <person name="Watsuji T."/>
            <person name="Morimura K."/>
            <person name="Ikeda H."/>
            <person name="Hattori M."/>
            <person name="Beppu T."/>
        </authorList>
    </citation>
    <scope>NUCLEOTIDE SEQUENCE [LARGE SCALE GENOMIC DNA]</scope>
    <source>
        <strain evidence="2">T / IAM 14863</strain>
    </source>
</reference>
<organism evidence="1 2">
    <name type="scientific">Symbiobacterium thermophilum (strain DSM 24528 / JCM 14929 / IAM 14863 / T)</name>
    <dbReference type="NCBI Taxonomy" id="292459"/>
    <lineage>
        <taxon>Bacteria</taxon>
        <taxon>Bacillati</taxon>
        <taxon>Bacillota</taxon>
        <taxon>Clostridia</taxon>
        <taxon>Eubacteriales</taxon>
        <taxon>Symbiobacteriaceae</taxon>
        <taxon>Symbiobacterium</taxon>
    </lineage>
</organism>
<dbReference type="HOGENOM" id="CLU_135679_0_0_9"/>
<proteinExistence type="predicted"/>
<evidence type="ECO:0000313" key="1">
    <source>
        <dbReference type="EMBL" id="BAD42266.1"/>
    </source>
</evidence>